<dbReference type="InterPro" id="IPR010664">
    <property type="entry name" value="LipoPS_assembly_LptC-rel"/>
</dbReference>
<proteinExistence type="predicted"/>
<sequence>MRKLNINNILTIVMAISMTMVFSCKNNFKEVQKIGISENEPIGEAENIHLKYTDSGKVKVILKSDKMLDFTNRNFPYREFTEGIFLELFGEGGERNVIISDYAVLYLKTDLIDLQGNVKIAMHSKDTLFAQQLYFDQGKEWLFTNKPVTFRTGQDLIHGNGFDSNRDFTNAEVLEITGIITLDE</sequence>
<organism evidence="1 2">
    <name type="scientific">Hyunsoonleella rubra</name>
    <dbReference type="NCBI Taxonomy" id="1737062"/>
    <lineage>
        <taxon>Bacteria</taxon>
        <taxon>Pseudomonadati</taxon>
        <taxon>Bacteroidota</taxon>
        <taxon>Flavobacteriia</taxon>
        <taxon>Flavobacteriales</taxon>
        <taxon>Flavobacteriaceae</taxon>
    </lineage>
</organism>
<reference evidence="2" key="1">
    <citation type="journal article" date="2019" name="Int. J. Syst. Evol. Microbiol.">
        <title>The Global Catalogue of Microorganisms (GCM) 10K type strain sequencing project: providing services to taxonomists for standard genome sequencing and annotation.</title>
        <authorList>
            <consortium name="The Broad Institute Genomics Platform"/>
            <consortium name="The Broad Institute Genome Sequencing Center for Infectious Disease"/>
            <person name="Wu L."/>
            <person name="Ma J."/>
        </authorList>
    </citation>
    <scope>NUCLEOTIDE SEQUENCE [LARGE SCALE GENOMIC DNA]</scope>
    <source>
        <strain evidence="2">KCTC 42398</strain>
    </source>
</reference>
<dbReference type="PROSITE" id="PS51257">
    <property type="entry name" value="PROKAR_LIPOPROTEIN"/>
    <property type="match status" value="1"/>
</dbReference>
<evidence type="ECO:0000313" key="2">
    <source>
        <dbReference type="Proteomes" id="UP001597476"/>
    </source>
</evidence>
<dbReference type="InterPro" id="IPR026265">
    <property type="entry name" value="LptC"/>
</dbReference>
<accession>A0ABW5TCA7</accession>
<dbReference type="RefSeq" id="WP_380292347.1">
    <property type="nucleotide sequence ID" value="NZ_JBHULY010000026.1"/>
</dbReference>
<dbReference type="NCBIfam" id="TIGR04409">
    <property type="entry name" value="LptC_YrbK"/>
    <property type="match status" value="1"/>
</dbReference>
<dbReference type="Gene3D" id="2.60.450.10">
    <property type="entry name" value="Lipopolysaccharide (LPS) transport protein A like domain"/>
    <property type="match status" value="1"/>
</dbReference>
<gene>
    <name evidence="1" type="primary">lptC</name>
    <name evidence="1" type="ORF">ACFSR8_12010</name>
</gene>
<name>A0ABW5TCA7_9FLAO</name>
<keyword evidence="2" id="KW-1185">Reference proteome</keyword>
<comment type="caution">
    <text evidence="1">The sequence shown here is derived from an EMBL/GenBank/DDBJ whole genome shotgun (WGS) entry which is preliminary data.</text>
</comment>
<dbReference type="Proteomes" id="UP001597476">
    <property type="component" value="Unassembled WGS sequence"/>
</dbReference>
<dbReference type="Pfam" id="PF06835">
    <property type="entry name" value="LptC"/>
    <property type="match status" value="1"/>
</dbReference>
<evidence type="ECO:0000313" key="1">
    <source>
        <dbReference type="EMBL" id="MFD2726941.1"/>
    </source>
</evidence>
<dbReference type="EMBL" id="JBHULY010000026">
    <property type="protein sequence ID" value="MFD2726941.1"/>
    <property type="molecule type" value="Genomic_DNA"/>
</dbReference>
<protein>
    <submittedName>
        <fullName evidence="1">LPS export ABC transporter periplasmic protein LptC</fullName>
    </submittedName>
</protein>